<feature type="compositionally biased region" description="Basic and acidic residues" evidence="1">
    <location>
        <begin position="106"/>
        <end position="121"/>
    </location>
</feature>
<accession>A0ABN8ZTG6</accession>
<feature type="compositionally biased region" description="Basic and acidic residues" evidence="1">
    <location>
        <begin position="55"/>
        <end position="65"/>
    </location>
</feature>
<feature type="region of interest" description="Disordered" evidence="1">
    <location>
        <begin position="47"/>
        <end position="77"/>
    </location>
</feature>
<feature type="compositionally biased region" description="Gly residues" evidence="1">
    <location>
        <begin position="151"/>
        <end position="166"/>
    </location>
</feature>
<evidence type="ECO:0008006" key="4">
    <source>
        <dbReference type="Google" id="ProtNLM"/>
    </source>
</evidence>
<evidence type="ECO:0000313" key="2">
    <source>
        <dbReference type="EMBL" id="CAI9177019.1"/>
    </source>
</evidence>
<feature type="compositionally biased region" description="Low complexity" evidence="1">
    <location>
        <begin position="331"/>
        <end position="340"/>
    </location>
</feature>
<sequence length="352" mass="37388">MPLPAPGAAGLRYTHAPSPPTRGAALPTSDYRTTSLGCRFGFLPRSPKPKISLLDNRRGEEESVRKTHPSGRGRITSPFSRAVPRFFQTLPSRCFPILNRPTLGPGDKHSARREGGPEHGRALLPQAPRERRELKFQHGGPLPPTSPSGDVLGGGAAAEPGSGWGGPVRPRGPSEPARHGSRAQARARWRRRPGARGLRRGGGGGWCRDPSAAPPARHGPPVGPAPCGRRSPPPSAVPAVGARARRGLLSLTLCGREKRPGTRGGAGTTARAARTESPPPQLLRCRRAARQETGGFGAGRPRHVPASGPRRCPETGPLKAQASPPRPPRALPRARVSPSVRRARDSRAFLQR</sequence>
<evidence type="ECO:0000256" key="1">
    <source>
        <dbReference type="SAM" id="MobiDB-lite"/>
    </source>
</evidence>
<dbReference type="Proteomes" id="UP001176941">
    <property type="component" value="Chromosome 6"/>
</dbReference>
<protein>
    <recommendedName>
        <fullName evidence="4">Basic proline-rich protein-like</fullName>
    </recommendedName>
</protein>
<feature type="region of interest" description="Disordered" evidence="1">
    <location>
        <begin position="97"/>
        <end position="352"/>
    </location>
</feature>
<keyword evidence="3" id="KW-1185">Reference proteome</keyword>
<feature type="region of interest" description="Disordered" evidence="1">
    <location>
        <begin position="1"/>
        <end position="30"/>
    </location>
</feature>
<dbReference type="EMBL" id="OX459942">
    <property type="protein sequence ID" value="CAI9177019.1"/>
    <property type="molecule type" value="Genomic_DNA"/>
</dbReference>
<proteinExistence type="predicted"/>
<organism evidence="2 3">
    <name type="scientific">Rangifer tarandus platyrhynchus</name>
    <name type="common">Svalbard reindeer</name>
    <dbReference type="NCBI Taxonomy" id="3082113"/>
    <lineage>
        <taxon>Eukaryota</taxon>
        <taxon>Metazoa</taxon>
        <taxon>Chordata</taxon>
        <taxon>Craniata</taxon>
        <taxon>Vertebrata</taxon>
        <taxon>Euteleostomi</taxon>
        <taxon>Mammalia</taxon>
        <taxon>Eutheria</taxon>
        <taxon>Laurasiatheria</taxon>
        <taxon>Artiodactyla</taxon>
        <taxon>Ruminantia</taxon>
        <taxon>Pecora</taxon>
        <taxon>Cervidae</taxon>
        <taxon>Odocoileinae</taxon>
        <taxon>Rangifer</taxon>
    </lineage>
</organism>
<evidence type="ECO:0000313" key="3">
    <source>
        <dbReference type="Proteomes" id="UP001176941"/>
    </source>
</evidence>
<name>A0ABN8ZTG6_RANTA</name>
<reference evidence="2" key="1">
    <citation type="submission" date="2023-04" db="EMBL/GenBank/DDBJ databases">
        <authorList>
            <consortium name="ELIXIR-Norway"/>
        </authorList>
    </citation>
    <scope>NUCLEOTIDE SEQUENCE [LARGE SCALE GENOMIC DNA]</scope>
</reference>
<feature type="compositionally biased region" description="Basic and acidic residues" evidence="1">
    <location>
        <begin position="342"/>
        <end position="352"/>
    </location>
</feature>
<feature type="compositionally biased region" description="Basic residues" evidence="1">
    <location>
        <begin position="179"/>
        <end position="199"/>
    </location>
</feature>
<gene>
    <name evidence="2" type="ORF">MRATA1EN1_LOCUS25981</name>
</gene>
<feature type="compositionally biased region" description="Low complexity" evidence="1">
    <location>
        <begin position="237"/>
        <end position="251"/>
    </location>
</feature>